<keyword evidence="7" id="KW-1185">Reference proteome</keyword>
<evidence type="ECO:0000256" key="5">
    <source>
        <dbReference type="ARBA" id="ARBA00023089"/>
    </source>
</evidence>
<evidence type="ECO:0000256" key="4">
    <source>
        <dbReference type="ARBA" id="ARBA00023054"/>
    </source>
</evidence>
<evidence type="ECO:0000256" key="3">
    <source>
        <dbReference type="ARBA" id="ARBA00022782"/>
    </source>
</evidence>
<dbReference type="InterPro" id="IPR040353">
    <property type="entry name" value="FLX/FLX-like"/>
</dbReference>
<evidence type="ECO:0000313" key="7">
    <source>
        <dbReference type="Proteomes" id="UP000243975"/>
    </source>
</evidence>
<organism evidence="6 7">
    <name type="scientific">Cynara cardunculus var. scolymus</name>
    <name type="common">Globe artichoke</name>
    <name type="synonym">Cynara scolymus</name>
    <dbReference type="NCBI Taxonomy" id="59895"/>
    <lineage>
        <taxon>Eukaryota</taxon>
        <taxon>Viridiplantae</taxon>
        <taxon>Streptophyta</taxon>
        <taxon>Embryophyta</taxon>
        <taxon>Tracheophyta</taxon>
        <taxon>Spermatophyta</taxon>
        <taxon>Magnoliopsida</taxon>
        <taxon>eudicotyledons</taxon>
        <taxon>Gunneridae</taxon>
        <taxon>Pentapetalae</taxon>
        <taxon>asterids</taxon>
        <taxon>campanulids</taxon>
        <taxon>Asterales</taxon>
        <taxon>Asteraceae</taxon>
        <taxon>Carduoideae</taxon>
        <taxon>Cardueae</taxon>
        <taxon>Carduinae</taxon>
        <taxon>Cynara</taxon>
    </lineage>
</organism>
<name>A0A103Y5Z3_CYNCS</name>
<dbReference type="GO" id="GO:0030154">
    <property type="term" value="P:cell differentiation"/>
    <property type="evidence" value="ECO:0007669"/>
    <property type="project" value="UniProtKB-KW"/>
</dbReference>
<dbReference type="STRING" id="59895.A0A103Y5Z3"/>
<evidence type="ECO:0000256" key="1">
    <source>
        <dbReference type="ARBA" id="ARBA00005405"/>
    </source>
</evidence>
<accession>A0A103Y5Z3</accession>
<keyword evidence="2" id="KW-0217">Developmental protein</keyword>
<gene>
    <name evidence="6" type="ORF">Ccrd_018595</name>
</gene>
<dbReference type="PANTHER" id="PTHR33405">
    <property type="entry name" value="PROTEIN FLX-LIKE 2"/>
    <property type="match status" value="1"/>
</dbReference>
<proteinExistence type="inferred from homology"/>
<comment type="similarity">
    <text evidence="1">Belongs to the FLX family.</text>
</comment>
<dbReference type="EMBL" id="LEKV01002543">
    <property type="protein sequence ID" value="KVI03111.1"/>
    <property type="molecule type" value="Genomic_DNA"/>
</dbReference>
<dbReference type="GO" id="GO:0009908">
    <property type="term" value="P:flower development"/>
    <property type="evidence" value="ECO:0007669"/>
    <property type="project" value="UniProtKB-KW"/>
</dbReference>
<evidence type="ECO:0000313" key="6">
    <source>
        <dbReference type="EMBL" id="KVI03111.1"/>
    </source>
</evidence>
<keyword evidence="5" id="KW-0287">Flowering</keyword>
<keyword evidence="3" id="KW-0221">Differentiation</keyword>
<feature type="unsure residue" description="D or N" evidence="6">
    <location>
        <position position="62"/>
    </location>
</feature>
<dbReference type="PANTHER" id="PTHR33405:SF4">
    <property type="entry name" value="PROTEIN FLX-LIKE 2"/>
    <property type="match status" value="1"/>
</dbReference>
<evidence type="ECO:0000256" key="2">
    <source>
        <dbReference type="ARBA" id="ARBA00022473"/>
    </source>
</evidence>
<reference evidence="6 7" key="1">
    <citation type="journal article" date="2016" name="Sci. Rep.">
        <title>The genome sequence of the outbreeding globe artichoke constructed de novo incorporating a phase-aware low-pass sequencing strategy of F1 progeny.</title>
        <authorList>
            <person name="Scaglione D."/>
            <person name="Reyes-Chin-Wo S."/>
            <person name="Acquadro A."/>
            <person name="Froenicke L."/>
            <person name="Portis E."/>
            <person name="Beitel C."/>
            <person name="Tirone M."/>
            <person name="Mauro R."/>
            <person name="Lo Monaco A."/>
            <person name="Mauromicale G."/>
            <person name="Faccioli P."/>
            <person name="Cattivelli L."/>
            <person name="Rieseberg L."/>
            <person name="Michelmore R."/>
            <person name="Lanteri S."/>
        </authorList>
    </citation>
    <scope>NUCLEOTIDE SEQUENCE [LARGE SCALE GENOMIC DNA]</scope>
    <source>
        <strain evidence="6">2C</strain>
    </source>
</reference>
<sequence length="208" mass="24250">MNKVAANWGGSVEKHPSKNQRCFWRIFGVEFGDYSRISPSILHLHLLQPLTTYEYEKKLYNDHLESLQVMEKNYMTMASEVEKLRAELKKHAEIDRTAGPYVGFVGYSDKEASGHYPVGQNTYDDAYGVPRRYGDCIYLDFFPSEEAAYSLGVTAMIASLDNTTLKSQYMDVLIFFKVYDKHEAVEIEKDMEVELRIWTWNRAIWTWN</sequence>
<dbReference type="AlphaFoldDB" id="A0A103Y5Z3"/>
<comment type="caution">
    <text evidence="6">The sequence shown here is derived from an EMBL/GenBank/DDBJ whole genome shotgun (WGS) entry which is preliminary data.</text>
</comment>
<keyword evidence="4" id="KW-0175">Coiled coil</keyword>
<dbReference type="Proteomes" id="UP000243975">
    <property type="component" value="Unassembled WGS sequence"/>
</dbReference>
<protein>
    <submittedName>
        <fullName evidence="6">Uncharacterized protein</fullName>
    </submittedName>
</protein>